<keyword evidence="2" id="KW-0560">Oxidoreductase</keyword>
<dbReference type="CDD" id="cd19092">
    <property type="entry name" value="AKR_BsYcsN_EcYdhF-like"/>
    <property type="match status" value="1"/>
</dbReference>
<dbReference type="PANTHER" id="PTHR43364:SF1">
    <property type="entry name" value="OXIDOREDUCTASE YDHF"/>
    <property type="match status" value="1"/>
</dbReference>
<dbReference type="EMBL" id="LLEI02000075">
    <property type="protein sequence ID" value="OAJ92500.1"/>
    <property type="molecule type" value="Genomic_DNA"/>
</dbReference>
<protein>
    <submittedName>
        <fullName evidence="5">Oxidoreductase</fullName>
    </submittedName>
</protein>
<evidence type="ECO:0000313" key="6">
    <source>
        <dbReference type="Proteomes" id="UP000078406"/>
    </source>
</evidence>
<comment type="caution">
    <text evidence="5">The sequence shown here is derived from an EMBL/GenBank/DDBJ whole genome shotgun (WGS) entry which is preliminary data.</text>
</comment>
<reference evidence="5 6" key="1">
    <citation type="journal article" date="2016" name="Syst. Appl. Microbiol.">
        <title>Vibrio bivalvicida sp. nov., a novel larval pathogen for bivalve molluscs reared in a hatchery.</title>
        <authorList>
            <person name="Dubert J."/>
            <person name="Romalde J.L."/>
            <person name="Prado S."/>
            <person name="Barja J.L."/>
        </authorList>
    </citation>
    <scope>NUCLEOTIDE SEQUENCE [LARGE SCALE GENOMIC DNA]</scope>
    <source>
        <strain evidence="5 6">605</strain>
    </source>
</reference>
<evidence type="ECO:0000259" key="4">
    <source>
        <dbReference type="Pfam" id="PF00248"/>
    </source>
</evidence>
<dbReference type="InterPro" id="IPR036812">
    <property type="entry name" value="NAD(P)_OxRdtase_dom_sf"/>
</dbReference>
<organism evidence="5 6">
    <name type="scientific">Vibrio bivalvicida</name>
    <dbReference type="NCBI Taxonomy" id="1276888"/>
    <lineage>
        <taxon>Bacteria</taxon>
        <taxon>Pseudomonadati</taxon>
        <taxon>Pseudomonadota</taxon>
        <taxon>Gammaproteobacteria</taxon>
        <taxon>Vibrionales</taxon>
        <taxon>Vibrionaceae</taxon>
        <taxon>Vibrio</taxon>
        <taxon>Vibrio oreintalis group</taxon>
    </lineage>
</organism>
<proteinExistence type="inferred from homology"/>
<evidence type="ECO:0000256" key="1">
    <source>
        <dbReference type="ARBA" id="ARBA00022857"/>
    </source>
</evidence>
<sequence>MYQGIEMNKTHPVFSPMIQGYWRMAEWGMNTQQQLSFVKQHLELGITTVDHAPVYGPDSACERMFGEVLALDSGLRDQIEIVSKCGIYRGEDPQVNHYNSGKAAIVESVDQSLTRLNTDHLDVLLLHRPDLLMDADEAAESFAQLKAAGKVKHFGVSNFTPAQFALLQSRVEQPLITNQVEINPVNLQVTEDGTLEQLQQHRVQPMAWSCLAGGRIFGEESEQMCRLRHTLAEVAQEVGASSIDQVIFAWVLRLPSNPVPILGSGNIERVHSAVGAFELSLTNEQWYRIWVASKGHGVA</sequence>
<dbReference type="PANTHER" id="PTHR43364">
    <property type="entry name" value="NADH-SPECIFIC METHYLGLYOXAL REDUCTASE-RELATED"/>
    <property type="match status" value="1"/>
</dbReference>
<dbReference type="Proteomes" id="UP000078406">
    <property type="component" value="Unassembled WGS sequence"/>
</dbReference>
<gene>
    <name evidence="5" type="ORF">APB76_19410</name>
</gene>
<dbReference type="FunFam" id="3.20.20.100:FF:000008">
    <property type="entry name" value="Aldo/keto reductase family oxidoreductase"/>
    <property type="match status" value="1"/>
</dbReference>
<evidence type="ECO:0000256" key="3">
    <source>
        <dbReference type="ARBA" id="ARBA00038157"/>
    </source>
</evidence>
<dbReference type="Pfam" id="PF00248">
    <property type="entry name" value="Aldo_ket_red"/>
    <property type="match status" value="1"/>
</dbReference>
<accession>A0A177XV84</accession>
<dbReference type="AlphaFoldDB" id="A0A177XV84"/>
<evidence type="ECO:0000256" key="2">
    <source>
        <dbReference type="ARBA" id="ARBA00023002"/>
    </source>
</evidence>
<dbReference type="InterPro" id="IPR023210">
    <property type="entry name" value="NADP_OxRdtase_dom"/>
</dbReference>
<dbReference type="GO" id="GO:0016491">
    <property type="term" value="F:oxidoreductase activity"/>
    <property type="evidence" value="ECO:0007669"/>
    <property type="project" value="UniProtKB-KW"/>
</dbReference>
<name>A0A177XV84_9VIBR</name>
<dbReference type="GO" id="GO:0005829">
    <property type="term" value="C:cytosol"/>
    <property type="evidence" value="ECO:0007669"/>
    <property type="project" value="TreeGrafter"/>
</dbReference>
<keyword evidence="1" id="KW-0521">NADP</keyword>
<dbReference type="SUPFAM" id="SSF51430">
    <property type="entry name" value="NAD(P)-linked oxidoreductase"/>
    <property type="match status" value="1"/>
</dbReference>
<dbReference type="InterPro" id="IPR050523">
    <property type="entry name" value="AKR_Detox_Biosynth"/>
</dbReference>
<feature type="domain" description="NADP-dependent oxidoreductase" evidence="4">
    <location>
        <begin position="17"/>
        <end position="289"/>
    </location>
</feature>
<evidence type="ECO:0000313" key="5">
    <source>
        <dbReference type="EMBL" id="OAJ92500.1"/>
    </source>
</evidence>
<comment type="similarity">
    <text evidence="3">Belongs to the aldo/keto reductase family. Aldo/keto reductase 2 subfamily.</text>
</comment>
<dbReference type="Gene3D" id="3.20.20.100">
    <property type="entry name" value="NADP-dependent oxidoreductase domain"/>
    <property type="match status" value="1"/>
</dbReference>